<name>A0A1B6MBD4_9HEMI</name>
<dbReference type="InterPro" id="IPR050382">
    <property type="entry name" value="MFS_Na/Anion_cotransporter"/>
</dbReference>
<evidence type="ECO:0008006" key="9">
    <source>
        <dbReference type="Google" id="ProtNLM"/>
    </source>
</evidence>
<dbReference type="Gene3D" id="1.20.1250.20">
    <property type="entry name" value="MFS general substrate transporter like domains"/>
    <property type="match status" value="1"/>
</dbReference>
<feature type="transmembrane region" description="Helical" evidence="7">
    <location>
        <begin position="122"/>
        <end position="142"/>
    </location>
</feature>
<feature type="transmembrane region" description="Helical" evidence="7">
    <location>
        <begin position="190"/>
        <end position="209"/>
    </location>
</feature>
<keyword evidence="3 7" id="KW-0812">Transmembrane</keyword>
<dbReference type="GO" id="GO:0016020">
    <property type="term" value="C:membrane"/>
    <property type="evidence" value="ECO:0007669"/>
    <property type="project" value="UniProtKB-SubCell"/>
</dbReference>
<accession>A0A1B6MBD4</accession>
<feature type="transmembrane region" description="Helical" evidence="7">
    <location>
        <begin position="34"/>
        <end position="56"/>
    </location>
</feature>
<protein>
    <recommendedName>
        <fullName evidence="9">Major facilitator superfamily (MFS) profile domain-containing protein</fullName>
    </recommendedName>
</protein>
<sequence>GFIVTDRTLKLFLCGPLLIQAVFLTLAGHLETPVSVVACIVIAVAMEGFAIPAYCVNHLDLAPQHASVTTGISNTVATLSGIVSPLVTGFIVTDRTLKLFLCGPLLIQAVFLTLAGHLETPVSVVACIVIAVAMEGFAIPAYCVNHLDLAPQHASVTMGISNTVATLSGIVSPLVTGFIVTDRSAEQWRIVFYITSTLLVLGSMFYGVFGSGEKQPWATDENL</sequence>
<feature type="transmembrane region" description="Helical" evidence="7">
    <location>
        <begin position="97"/>
        <end position="115"/>
    </location>
</feature>
<feature type="transmembrane region" description="Helical" evidence="7">
    <location>
        <begin position="68"/>
        <end position="91"/>
    </location>
</feature>
<reference evidence="8" key="1">
    <citation type="submission" date="2015-11" db="EMBL/GenBank/DDBJ databases">
        <title>De novo transcriptome assembly of four potential Pierce s Disease insect vectors from Arizona vineyards.</title>
        <authorList>
            <person name="Tassone E.E."/>
        </authorList>
    </citation>
    <scope>NUCLEOTIDE SEQUENCE</scope>
</reference>
<keyword evidence="5 7" id="KW-1133">Transmembrane helix</keyword>
<organism evidence="8">
    <name type="scientific">Graphocephala atropunctata</name>
    <dbReference type="NCBI Taxonomy" id="36148"/>
    <lineage>
        <taxon>Eukaryota</taxon>
        <taxon>Metazoa</taxon>
        <taxon>Ecdysozoa</taxon>
        <taxon>Arthropoda</taxon>
        <taxon>Hexapoda</taxon>
        <taxon>Insecta</taxon>
        <taxon>Pterygota</taxon>
        <taxon>Neoptera</taxon>
        <taxon>Paraneoptera</taxon>
        <taxon>Hemiptera</taxon>
        <taxon>Auchenorrhyncha</taxon>
        <taxon>Membracoidea</taxon>
        <taxon>Cicadellidae</taxon>
        <taxon>Cicadellinae</taxon>
        <taxon>Cicadellini</taxon>
        <taxon>Graphocephala</taxon>
    </lineage>
</organism>
<evidence type="ECO:0000256" key="6">
    <source>
        <dbReference type="ARBA" id="ARBA00023136"/>
    </source>
</evidence>
<keyword evidence="4" id="KW-0769">Symport</keyword>
<feature type="transmembrane region" description="Helical" evidence="7">
    <location>
        <begin position="154"/>
        <end position="178"/>
    </location>
</feature>
<evidence type="ECO:0000256" key="2">
    <source>
        <dbReference type="ARBA" id="ARBA00022448"/>
    </source>
</evidence>
<keyword evidence="6 7" id="KW-0472">Membrane</keyword>
<feature type="non-terminal residue" evidence="8">
    <location>
        <position position="1"/>
    </location>
</feature>
<dbReference type="EMBL" id="GEBQ01006734">
    <property type="protein sequence ID" value="JAT33243.1"/>
    <property type="molecule type" value="Transcribed_RNA"/>
</dbReference>
<comment type="subcellular location">
    <subcellularLocation>
        <location evidence="1">Membrane</location>
        <topology evidence="1">Multi-pass membrane protein</topology>
    </subcellularLocation>
</comment>
<dbReference type="PANTHER" id="PTHR11662:SF455">
    <property type="entry name" value="GH23975P"/>
    <property type="match status" value="1"/>
</dbReference>
<dbReference type="GO" id="GO:0006820">
    <property type="term" value="P:monoatomic anion transport"/>
    <property type="evidence" value="ECO:0007669"/>
    <property type="project" value="TreeGrafter"/>
</dbReference>
<evidence type="ECO:0000256" key="7">
    <source>
        <dbReference type="SAM" id="Phobius"/>
    </source>
</evidence>
<proteinExistence type="predicted"/>
<dbReference type="PANTHER" id="PTHR11662">
    <property type="entry name" value="SOLUTE CARRIER FAMILY 17"/>
    <property type="match status" value="1"/>
</dbReference>
<dbReference type="GO" id="GO:0015293">
    <property type="term" value="F:symporter activity"/>
    <property type="evidence" value="ECO:0007669"/>
    <property type="project" value="UniProtKB-KW"/>
</dbReference>
<evidence type="ECO:0000256" key="1">
    <source>
        <dbReference type="ARBA" id="ARBA00004141"/>
    </source>
</evidence>
<evidence type="ECO:0000256" key="4">
    <source>
        <dbReference type="ARBA" id="ARBA00022847"/>
    </source>
</evidence>
<keyword evidence="2" id="KW-0813">Transport</keyword>
<feature type="transmembrane region" description="Helical" evidence="7">
    <location>
        <begin position="9"/>
        <end position="28"/>
    </location>
</feature>
<dbReference type="FunFam" id="1.20.1250.20:FF:000003">
    <property type="entry name" value="Solute carrier family 17 member 3"/>
    <property type="match status" value="1"/>
</dbReference>
<dbReference type="AlphaFoldDB" id="A0A1B6MBD4"/>
<evidence type="ECO:0000313" key="8">
    <source>
        <dbReference type="EMBL" id="JAT33243.1"/>
    </source>
</evidence>
<evidence type="ECO:0000256" key="5">
    <source>
        <dbReference type="ARBA" id="ARBA00022989"/>
    </source>
</evidence>
<dbReference type="InterPro" id="IPR036259">
    <property type="entry name" value="MFS_trans_sf"/>
</dbReference>
<feature type="non-terminal residue" evidence="8">
    <location>
        <position position="223"/>
    </location>
</feature>
<dbReference type="SUPFAM" id="SSF103473">
    <property type="entry name" value="MFS general substrate transporter"/>
    <property type="match status" value="2"/>
</dbReference>
<gene>
    <name evidence="8" type="ORF">g.6408</name>
</gene>
<evidence type="ECO:0000256" key="3">
    <source>
        <dbReference type="ARBA" id="ARBA00022692"/>
    </source>
</evidence>